<sequence>MKGGETAPVESCAGGSKMSYWHESVRLRGPILFCGTLGWILYPFVTIAIHALNEAVTARAIVTVVALSLGLYWTLQDGVTFAKRSGRRFVRQVVQRVDEQQWVLDDILISIAEGWMNSVTTFSALFTTTYAALPLQQDQRVRLVQSCFEEEQQHLVQEIFTRPSGILRIPELLHNDDPDSNVSSQQHALDHELLGAIDPRGRAVLETDLDWDNDDENGMIFPGEDDDDDTDESDVRTEDTTKSDHEHRENSPDTPVRDRTRNLPSRHATRGSGMQHSTPFPRHGVRSGASPVPPTIKSPNEALASILKEKFQEWAAHYTSEKRNELLMLVPDSTWQGVALVSIVTLLVQLRMSGTARKTAWKALLGTTTVTLMGVATSSISALAAKHCIMNYFSSYANNSSEEGPSLRSRSGSIGTPRANQRTQLAKKAFNVWKWLLEIIKNKQNIKGAIAVFVLMYMRKQRTTGRLPPGMTYAR</sequence>
<gene>
    <name evidence="3" type="ORF">ASEP1449_LOCUS6152</name>
</gene>
<feature type="transmembrane region" description="Helical" evidence="2">
    <location>
        <begin position="58"/>
        <end position="75"/>
    </location>
</feature>
<feature type="compositionally biased region" description="Basic and acidic residues" evidence="1">
    <location>
        <begin position="233"/>
        <end position="261"/>
    </location>
</feature>
<proteinExistence type="predicted"/>
<feature type="transmembrane region" description="Helical" evidence="2">
    <location>
        <begin position="360"/>
        <end position="385"/>
    </location>
</feature>
<dbReference type="AlphaFoldDB" id="A0A7S2XPG1"/>
<dbReference type="EMBL" id="HBHQ01009108">
    <property type="protein sequence ID" value="CAD9814327.1"/>
    <property type="molecule type" value="Transcribed_RNA"/>
</dbReference>
<feature type="compositionally biased region" description="Acidic residues" evidence="1">
    <location>
        <begin position="209"/>
        <end position="232"/>
    </location>
</feature>
<feature type="transmembrane region" description="Helical" evidence="2">
    <location>
        <begin position="31"/>
        <end position="52"/>
    </location>
</feature>
<evidence type="ECO:0000256" key="1">
    <source>
        <dbReference type="SAM" id="MobiDB-lite"/>
    </source>
</evidence>
<keyword evidence="2" id="KW-0812">Transmembrane</keyword>
<evidence type="ECO:0000256" key="2">
    <source>
        <dbReference type="SAM" id="Phobius"/>
    </source>
</evidence>
<accession>A0A7S2XPG1</accession>
<feature type="transmembrane region" description="Helical" evidence="2">
    <location>
        <begin position="326"/>
        <end position="348"/>
    </location>
</feature>
<keyword evidence="2" id="KW-1133">Transmembrane helix</keyword>
<keyword evidence="2" id="KW-0472">Membrane</keyword>
<evidence type="ECO:0000313" key="3">
    <source>
        <dbReference type="EMBL" id="CAD9814327.1"/>
    </source>
</evidence>
<organism evidence="3">
    <name type="scientific">Attheya septentrionalis</name>
    <dbReference type="NCBI Taxonomy" id="420275"/>
    <lineage>
        <taxon>Eukaryota</taxon>
        <taxon>Sar</taxon>
        <taxon>Stramenopiles</taxon>
        <taxon>Ochrophyta</taxon>
        <taxon>Bacillariophyta</taxon>
        <taxon>Coscinodiscophyceae</taxon>
        <taxon>Chaetocerotophycidae</taxon>
        <taxon>Chaetocerotales</taxon>
        <taxon>Attheyaceae</taxon>
        <taxon>Attheya</taxon>
    </lineage>
</organism>
<name>A0A7S2XPG1_9STRA</name>
<reference evidence="3" key="1">
    <citation type="submission" date="2021-01" db="EMBL/GenBank/DDBJ databases">
        <authorList>
            <person name="Corre E."/>
            <person name="Pelletier E."/>
            <person name="Niang G."/>
            <person name="Scheremetjew M."/>
            <person name="Finn R."/>
            <person name="Kale V."/>
            <person name="Holt S."/>
            <person name="Cochrane G."/>
            <person name="Meng A."/>
            <person name="Brown T."/>
            <person name="Cohen L."/>
        </authorList>
    </citation>
    <scope>NUCLEOTIDE SEQUENCE</scope>
    <source>
        <strain evidence="3">CCMP2084</strain>
    </source>
</reference>
<protein>
    <submittedName>
        <fullName evidence="3">Uncharacterized protein</fullName>
    </submittedName>
</protein>
<feature type="region of interest" description="Disordered" evidence="1">
    <location>
        <begin position="209"/>
        <end position="297"/>
    </location>
</feature>